<comment type="subcellular location">
    <subcellularLocation>
        <location evidence="1">Membrane</location>
        <topology evidence="1">Multi-pass membrane protein</topology>
    </subcellularLocation>
</comment>
<feature type="compositionally biased region" description="Polar residues" evidence="5">
    <location>
        <begin position="439"/>
        <end position="457"/>
    </location>
</feature>
<evidence type="ECO:0000256" key="4">
    <source>
        <dbReference type="ARBA" id="ARBA00023136"/>
    </source>
</evidence>
<dbReference type="InterPro" id="IPR011701">
    <property type="entry name" value="MFS"/>
</dbReference>
<feature type="signal peptide" evidence="7">
    <location>
        <begin position="1"/>
        <end position="20"/>
    </location>
</feature>
<evidence type="ECO:0000256" key="2">
    <source>
        <dbReference type="ARBA" id="ARBA00022692"/>
    </source>
</evidence>
<dbReference type="PANTHER" id="PTHR23507">
    <property type="entry name" value="ZGC:174356"/>
    <property type="match status" value="1"/>
</dbReference>
<evidence type="ECO:0000256" key="5">
    <source>
        <dbReference type="SAM" id="MobiDB-lite"/>
    </source>
</evidence>
<accession>A0A8D8W343</accession>
<dbReference type="PANTHER" id="PTHR23507:SF1">
    <property type="entry name" value="FI18259P1-RELATED"/>
    <property type="match status" value="1"/>
</dbReference>
<dbReference type="SUPFAM" id="SSF103473">
    <property type="entry name" value="MFS general substrate transporter"/>
    <property type="match status" value="1"/>
</dbReference>
<evidence type="ECO:0000256" key="7">
    <source>
        <dbReference type="SAM" id="SignalP"/>
    </source>
</evidence>
<dbReference type="InterPro" id="IPR036259">
    <property type="entry name" value="MFS_trans_sf"/>
</dbReference>
<dbReference type="AlphaFoldDB" id="A0A8D8W343"/>
<keyword evidence="2 6" id="KW-0812">Transmembrane</keyword>
<feature type="chain" id="PRO_5036262355" evidence="7">
    <location>
        <begin position="21"/>
        <end position="487"/>
    </location>
</feature>
<dbReference type="Gene3D" id="1.20.1250.20">
    <property type="entry name" value="MFS general substrate transporter like domains"/>
    <property type="match status" value="1"/>
</dbReference>
<keyword evidence="7" id="KW-0732">Signal</keyword>
<name>A0A8D8W343_9HEMI</name>
<protein>
    <submittedName>
        <fullName evidence="8">Proton-coupled folate transporter</fullName>
    </submittedName>
</protein>
<evidence type="ECO:0000256" key="1">
    <source>
        <dbReference type="ARBA" id="ARBA00004141"/>
    </source>
</evidence>
<feature type="transmembrane region" description="Helical" evidence="6">
    <location>
        <begin position="249"/>
        <end position="267"/>
    </location>
</feature>
<dbReference type="EMBL" id="HBUF01136362">
    <property type="protein sequence ID" value="CAG6645303.1"/>
    <property type="molecule type" value="Transcribed_RNA"/>
</dbReference>
<proteinExistence type="predicted"/>
<feature type="transmembrane region" description="Helical" evidence="6">
    <location>
        <begin position="320"/>
        <end position="338"/>
    </location>
</feature>
<keyword evidence="4 6" id="KW-0472">Membrane</keyword>
<feature type="transmembrane region" description="Helical" evidence="6">
    <location>
        <begin position="131"/>
        <end position="150"/>
    </location>
</feature>
<feature type="transmembrane region" description="Helical" evidence="6">
    <location>
        <begin position="410"/>
        <end position="429"/>
    </location>
</feature>
<dbReference type="Pfam" id="PF07690">
    <property type="entry name" value="MFS_1"/>
    <property type="match status" value="1"/>
</dbReference>
<organism evidence="8">
    <name type="scientific">Cacopsylla melanoneura</name>
    <dbReference type="NCBI Taxonomy" id="428564"/>
    <lineage>
        <taxon>Eukaryota</taxon>
        <taxon>Metazoa</taxon>
        <taxon>Ecdysozoa</taxon>
        <taxon>Arthropoda</taxon>
        <taxon>Hexapoda</taxon>
        <taxon>Insecta</taxon>
        <taxon>Pterygota</taxon>
        <taxon>Neoptera</taxon>
        <taxon>Paraneoptera</taxon>
        <taxon>Hemiptera</taxon>
        <taxon>Sternorrhyncha</taxon>
        <taxon>Psylloidea</taxon>
        <taxon>Psyllidae</taxon>
        <taxon>Psyllinae</taxon>
        <taxon>Cacopsylla</taxon>
    </lineage>
</organism>
<dbReference type="EMBL" id="HBUF01136363">
    <property type="protein sequence ID" value="CAG6645304.1"/>
    <property type="molecule type" value="Transcribed_RNA"/>
</dbReference>
<feature type="transmembrane region" description="Helical" evidence="6">
    <location>
        <begin position="189"/>
        <end position="213"/>
    </location>
</feature>
<feature type="transmembrane region" description="Helical" evidence="6">
    <location>
        <begin position="287"/>
        <end position="308"/>
    </location>
</feature>
<evidence type="ECO:0000256" key="3">
    <source>
        <dbReference type="ARBA" id="ARBA00022989"/>
    </source>
</evidence>
<sequence>MWKCLNRIAIEQTLLMFCLALAISEHAAFNLMFQKACDSTTRGPLFLGKHCPTEDDAEKETANLNVYKAMLNAASVCLVLMYAGAWSDSRGKKRKPLMILAITGQIVTDVCNIFLSYYWSAPSYLVALTNGLIPGVTGGRLLLFTAAVCYTSDITSVKSRTFRIGILASLYYLATPLGAALSGKLMVRFGFLVCFSLCTVLNCLALLVSSCLIPDMSEDYDPRRVDPFYRQILNNFKVLARRRPHHSRLIVILCVLTSPLVRSPMVGEYSVLYLFVRYKFGWNEADFGYFAAFKLAGIFCGTLFSMGILSKCCGMSDSMIGILASISDMAAATCYIFVTSSWQMYAVPMLDIFHGACQVICASIITKNIEPNEFGKVQSVKAFFDSLTPFLVTPLYNKVYIYTFQTLPSAFFIISLVFGFPILIVFLVIRKLDRGGKPESNNNNCRESYSNFNNNEAMKNKGKTKQQPEAPSIDENNMSIVTTPTIS</sequence>
<dbReference type="GO" id="GO:0022857">
    <property type="term" value="F:transmembrane transporter activity"/>
    <property type="evidence" value="ECO:0007669"/>
    <property type="project" value="InterPro"/>
</dbReference>
<feature type="transmembrane region" description="Helical" evidence="6">
    <location>
        <begin position="162"/>
        <end position="183"/>
    </location>
</feature>
<evidence type="ECO:0000256" key="6">
    <source>
        <dbReference type="SAM" id="Phobius"/>
    </source>
</evidence>
<dbReference type="GO" id="GO:0016020">
    <property type="term" value="C:membrane"/>
    <property type="evidence" value="ECO:0007669"/>
    <property type="project" value="UniProtKB-SubCell"/>
</dbReference>
<feature type="transmembrane region" description="Helical" evidence="6">
    <location>
        <begin position="97"/>
        <end position="119"/>
    </location>
</feature>
<feature type="compositionally biased region" description="Polar residues" evidence="5">
    <location>
        <begin position="465"/>
        <end position="487"/>
    </location>
</feature>
<dbReference type="EMBL" id="HBUF01136361">
    <property type="protein sequence ID" value="CAG6645302.1"/>
    <property type="molecule type" value="Transcribed_RNA"/>
</dbReference>
<reference evidence="8" key="1">
    <citation type="submission" date="2021-05" db="EMBL/GenBank/DDBJ databases">
        <authorList>
            <person name="Alioto T."/>
            <person name="Alioto T."/>
            <person name="Gomez Garrido J."/>
        </authorList>
    </citation>
    <scope>NUCLEOTIDE SEQUENCE</scope>
</reference>
<keyword evidence="3 6" id="KW-1133">Transmembrane helix</keyword>
<feature type="transmembrane region" description="Helical" evidence="6">
    <location>
        <begin position="66"/>
        <end position="85"/>
    </location>
</feature>
<feature type="region of interest" description="Disordered" evidence="5">
    <location>
        <begin position="437"/>
        <end position="487"/>
    </location>
</feature>
<evidence type="ECO:0000313" key="8">
    <source>
        <dbReference type="EMBL" id="CAG6645302.1"/>
    </source>
</evidence>